<dbReference type="GO" id="GO:0030681">
    <property type="term" value="C:multimeric ribonuclease P complex"/>
    <property type="evidence" value="ECO:0007669"/>
    <property type="project" value="TreeGrafter"/>
</dbReference>
<dbReference type="GO" id="GO:0000171">
    <property type="term" value="F:ribonuclease MRP activity"/>
    <property type="evidence" value="ECO:0007669"/>
    <property type="project" value="TreeGrafter"/>
</dbReference>
<dbReference type="Proteomes" id="UP000799421">
    <property type="component" value="Unassembled WGS sequence"/>
</dbReference>
<evidence type="ECO:0000313" key="2">
    <source>
        <dbReference type="Proteomes" id="UP000799421"/>
    </source>
</evidence>
<protein>
    <submittedName>
        <fullName evidence="1">Uncharacterized protein</fullName>
    </submittedName>
</protein>
<reference evidence="1" key="1">
    <citation type="journal article" date="2020" name="Stud. Mycol.">
        <title>101 Dothideomycetes genomes: a test case for predicting lifestyles and emergence of pathogens.</title>
        <authorList>
            <person name="Haridas S."/>
            <person name="Albert R."/>
            <person name="Binder M."/>
            <person name="Bloem J."/>
            <person name="Labutti K."/>
            <person name="Salamov A."/>
            <person name="Andreopoulos B."/>
            <person name="Baker S."/>
            <person name="Barry K."/>
            <person name="Bills G."/>
            <person name="Bluhm B."/>
            <person name="Cannon C."/>
            <person name="Castanera R."/>
            <person name="Culley D."/>
            <person name="Daum C."/>
            <person name="Ezra D."/>
            <person name="Gonzalez J."/>
            <person name="Henrissat B."/>
            <person name="Kuo A."/>
            <person name="Liang C."/>
            <person name="Lipzen A."/>
            <person name="Lutzoni F."/>
            <person name="Magnuson J."/>
            <person name="Mondo S."/>
            <person name="Nolan M."/>
            <person name="Ohm R."/>
            <person name="Pangilinan J."/>
            <person name="Park H.-J."/>
            <person name="Ramirez L."/>
            <person name="Alfaro M."/>
            <person name="Sun H."/>
            <person name="Tritt A."/>
            <person name="Yoshinaga Y."/>
            <person name="Zwiers L.-H."/>
            <person name="Turgeon B."/>
            <person name="Goodwin S."/>
            <person name="Spatafora J."/>
            <person name="Crous P."/>
            <person name="Grigoriev I."/>
        </authorList>
    </citation>
    <scope>NUCLEOTIDE SEQUENCE</scope>
    <source>
        <strain evidence="1">CBS 480.64</strain>
    </source>
</reference>
<dbReference type="GO" id="GO:0001682">
    <property type="term" value="P:tRNA 5'-leader removal"/>
    <property type="evidence" value="ECO:0007669"/>
    <property type="project" value="InterPro"/>
</dbReference>
<accession>A0A6A7C5R6</accession>
<dbReference type="PANTHER" id="PTHR15396">
    <property type="entry name" value="RIBONUCLEASE P PROTEIN SUBUNIT P40"/>
    <property type="match status" value="1"/>
</dbReference>
<gene>
    <name evidence="1" type="ORF">K470DRAFT_275078</name>
</gene>
<dbReference type="InterPro" id="IPR013893">
    <property type="entry name" value="RNase_P_Rpp40"/>
</dbReference>
<name>A0A6A7C5R6_9PEZI</name>
<dbReference type="PANTHER" id="PTHR15396:SF1">
    <property type="entry name" value="RIBONUCLEASE P PROTEIN SUBUNIT P40"/>
    <property type="match status" value="1"/>
</dbReference>
<organism evidence="1 2">
    <name type="scientific">Piedraia hortae CBS 480.64</name>
    <dbReference type="NCBI Taxonomy" id="1314780"/>
    <lineage>
        <taxon>Eukaryota</taxon>
        <taxon>Fungi</taxon>
        <taxon>Dikarya</taxon>
        <taxon>Ascomycota</taxon>
        <taxon>Pezizomycotina</taxon>
        <taxon>Dothideomycetes</taxon>
        <taxon>Dothideomycetidae</taxon>
        <taxon>Capnodiales</taxon>
        <taxon>Piedraiaceae</taxon>
        <taxon>Piedraia</taxon>
    </lineage>
</organism>
<proteinExistence type="predicted"/>
<dbReference type="EMBL" id="MU005964">
    <property type="protein sequence ID" value="KAF2862723.1"/>
    <property type="molecule type" value="Genomic_DNA"/>
</dbReference>
<keyword evidence="2" id="KW-1185">Reference proteome</keyword>
<dbReference type="Pfam" id="PF08584">
    <property type="entry name" value="Ribonuc_P_40"/>
    <property type="match status" value="1"/>
</dbReference>
<sequence>MQIFPKLKSVAPKPKCTYTTSRLPPFPDNHEKFESESNKIPFSAVHRLKFVHCLDILLPTNPSTLSHLESILSTNPVSYARITMKLSDIISEPFFSAYIKNGNVTMFSRGSDSTYSLLNGLLTLEVDKSTYQRLGLEGVPIGGHIPLRYFISLNLAEASGKQLARIEYAFNNVLTDSVSWVFYNSSRESGGVDGPIQAFVPRSTNLLPERSDLGEVHLPISEEPGEVLEQIHLLFAGSRAVKVGKEIDPYLCRYRAQGEVRMLTRLRWVGFFTGEFLGFVMRTLVGVEREFWAVGTVGFEGEGVTVLGRGREVGCWVWGE</sequence>
<dbReference type="GO" id="GO:0000172">
    <property type="term" value="C:ribonuclease MRP complex"/>
    <property type="evidence" value="ECO:0007669"/>
    <property type="project" value="TreeGrafter"/>
</dbReference>
<dbReference type="GO" id="GO:0004526">
    <property type="term" value="F:ribonuclease P activity"/>
    <property type="evidence" value="ECO:0007669"/>
    <property type="project" value="TreeGrafter"/>
</dbReference>
<evidence type="ECO:0000313" key="1">
    <source>
        <dbReference type="EMBL" id="KAF2862723.1"/>
    </source>
</evidence>
<dbReference type="OrthoDB" id="63112at2759"/>
<dbReference type="GO" id="GO:0000447">
    <property type="term" value="P:endonucleolytic cleavage in ITS1 to separate SSU-rRNA from 5.8S rRNA and LSU-rRNA from tricistronic rRNA transcript (SSU-rRNA, 5.8S rRNA, LSU-rRNA)"/>
    <property type="evidence" value="ECO:0007669"/>
    <property type="project" value="TreeGrafter"/>
</dbReference>
<dbReference type="AlphaFoldDB" id="A0A6A7C5R6"/>